<dbReference type="AlphaFoldDB" id="A0A4Q7S6V0"/>
<evidence type="ECO:0000313" key="2">
    <source>
        <dbReference type="EMBL" id="RZT42065.1"/>
    </source>
</evidence>
<evidence type="ECO:0008006" key="4">
    <source>
        <dbReference type="Google" id="ProtNLM"/>
    </source>
</evidence>
<keyword evidence="1" id="KW-0732">Signal</keyword>
<accession>A0A4Q7S6V0</accession>
<comment type="caution">
    <text evidence="2">The sequence shown here is derived from an EMBL/GenBank/DDBJ whole genome shotgun (WGS) entry which is preliminary data.</text>
</comment>
<keyword evidence="3" id="KW-1185">Reference proteome</keyword>
<dbReference type="EMBL" id="SGXM01000001">
    <property type="protein sequence ID" value="RZT42065.1"/>
    <property type="molecule type" value="Genomic_DNA"/>
</dbReference>
<evidence type="ECO:0000313" key="3">
    <source>
        <dbReference type="Proteomes" id="UP000291078"/>
    </source>
</evidence>
<reference evidence="2 3" key="1">
    <citation type="journal article" date="2015" name="Stand. Genomic Sci.">
        <title>Genomic Encyclopedia of Bacterial and Archaeal Type Strains, Phase III: the genomes of soil and plant-associated and newly described type strains.</title>
        <authorList>
            <person name="Whitman W.B."/>
            <person name="Woyke T."/>
            <person name="Klenk H.P."/>
            <person name="Zhou Y."/>
            <person name="Lilburn T.G."/>
            <person name="Beck B.J."/>
            <person name="De Vos P."/>
            <person name="Vandamme P."/>
            <person name="Eisen J.A."/>
            <person name="Garrity G."/>
            <person name="Hugenholtz P."/>
            <person name="Kyrpides N.C."/>
        </authorList>
    </citation>
    <scope>NUCLEOTIDE SEQUENCE [LARGE SCALE GENOMIC DNA]</scope>
    <source>
        <strain evidence="2 3">ASC-9842</strain>
    </source>
</reference>
<proteinExistence type="predicted"/>
<organism evidence="2 3">
    <name type="scientific">Cupriavidus agavae</name>
    <dbReference type="NCBI Taxonomy" id="1001822"/>
    <lineage>
        <taxon>Bacteria</taxon>
        <taxon>Pseudomonadati</taxon>
        <taxon>Pseudomonadota</taxon>
        <taxon>Betaproteobacteria</taxon>
        <taxon>Burkholderiales</taxon>
        <taxon>Burkholderiaceae</taxon>
        <taxon>Cupriavidus</taxon>
    </lineage>
</organism>
<dbReference type="Proteomes" id="UP000291078">
    <property type="component" value="Unassembled WGS sequence"/>
</dbReference>
<sequence length="266" mass="28485">MRKLRAWKRLGSVCVGCTLLASGAMAQTSAELANKSNNPLNLAPAFNIHNFYSPRLYGSGAHTNDFLLRPTIPIAPGSLVGVPQIVRGTIPISTRPNANGSYDTGLGDINLFDIFLLRSEGIQLGAGPLLTIPTATDPSLGTGKWQAGLAGVVVDAKPARLLGMLVQWQHSFAGQSSRPDVQSLTAQPFAIFNLPHGWYIRSTGTWTFDLQRGSYYVPVGLGAGKAWKEGSTIFNAFIEPQYSVLHDGAGVPQWTVFAGLNMTFGK</sequence>
<dbReference type="OrthoDB" id="9809066at2"/>
<gene>
    <name evidence="2" type="ORF">EV147_1081</name>
</gene>
<feature type="signal peptide" evidence="1">
    <location>
        <begin position="1"/>
        <end position="26"/>
    </location>
</feature>
<protein>
    <recommendedName>
        <fullName evidence="4">Neuromedin U</fullName>
    </recommendedName>
</protein>
<feature type="chain" id="PRO_5020262672" description="Neuromedin U" evidence="1">
    <location>
        <begin position="27"/>
        <end position="266"/>
    </location>
</feature>
<name>A0A4Q7S6V0_9BURK</name>
<evidence type="ECO:0000256" key="1">
    <source>
        <dbReference type="SAM" id="SignalP"/>
    </source>
</evidence>